<organism evidence="2 3">
    <name type="scientific">Arthrobacter stackebrandtii</name>
    <dbReference type="NCBI Taxonomy" id="272161"/>
    <lineage>
        <taxon>Bacteria</taxon>
        <taxon>Bacillati</taxon>
        <taxon>Actinomycetota</taxon>
        <taxon>Actinomycetes</taxon>
        <taxon>Micrococcales</taxon>
        <taxon>Micrococcaceae</taxon>
        <taxon>Arthrobacter</taxon>
    </lineage>
</organism>
<feature type="transmembrane region" description="Helical" evidence="1">
    <location>
        <begin position="197"/>
        <end position="218"/>
    </location>
</feature>
<gene>
    <name evidence="2" type="ORF">JOF48_002285</name>
</gene>
<keyword evidence="1" id="KW-1133">Transmembrane helix</keyword>
<evidence type="ECO:0000256" key="1">
    <source>
        <dbReference type="SAM" id="Phobius"/>
    </source>
</evidence>
<evidence type="ECO:0000313" key="2">
    <source>
        <dbReference type="EMBL" id="MBP2413486.1"/>
    </source>
</evidence>
<reference evidence="2 3" key="1">
    <citation type="submission" date="2021-03" db="EMBL/GenBank/DDBJ databases">
        <title>Sequencing the genomes of 1000 actinobacteria strains.</title>
        <authorList>
            <person name="Klenk H.-P."/>
        </authorList>
    </citation>
    <scope>NUCLEOTIDE SEQUENCE [LARGE SCALE GENOMIC DNA]</scope>
    <source>
        <strain evidence="2 3">DSM 16005</strain>
    </source>
</reference>
<comment type="caution">
    <text evidence="2">The sequence shown here is derived from an EMBL/GenBank/DDBJ whole genome shotgun (WGS) entry which is preliminary data.</text>
</comment>
<dbReference type="EMBL" id="JAGIOI010000001">
    <property type="protein sequence ID" value="MBP2413486.1"/>
    <property type="molecule type" value="Genomic_DNA"/>
</dbReference>
<evidence type="ECO:0000313" key="3">
    <source>
        <dbReference type="Proteomes" id="UP000711614"/>
    </source>
</evidence>
<dbReference type="RefSeq" id="WP_209680819.1">
    <property type="nucleotide sequence ID" value="NZ_JAGIOI010000001.1"/>
</dbReference>
<protein>
    <submittedName>
        <fullName evidence="2">Membrane protein</fullName>
    </submittedName>
</protein>
<keyword evidence="3" id="KW-1185">Reference proteome</keyword>
<accession>A0ABS4YXE1</accession>
<dbReference type="Proteomes" id="UP000711614">
    <property type="component" value="Unassembled WGS sequence"/>
</dbReference>
<keyword evidence="1" id="KW-0812">Transmembrane</keyword>
<feature type="transmembrane region" description="Helical" evidence="1">
    <location>
        <begin position="171"/>
        <end position="190"/>
    </location>
</feature>
<feature type="transmembrane region" description="Helical" evidence="1">
    <location>
        <begin position="251"/>
        <end position="271"/>
    </location>
</feature>
<sequence length="277" mass="28067">MRTVLSALLVIAALLAAAVAGPAMWLQRNVVDEAGFTAFAGPLGSNKEFQEAASALLAAEATSALNLPAGLNELAGAVIDDAARGLYTDPGYPAAWTETLRRSHNLTFEAAGNTEVAGDVVLDVEPLVGLIAASVGSNLGITVPLPAELVIRMDEAKVAALLPALTKVGGWGSWLAGAAVVLLALGILVARRRGTALVLSGAGLAVVALVWLLGSGWVQSALGSLVAGPPMAQQIGVELGALARDSWQSGINMTFLAAALLAVLGVLALIVKRGRTT</sequence>
<proteinExistence type="predicted"/>
<name>A0ABS4YXE1_9MICC</name>
<keyword evidence="1" id="KW-0472">Membrane</keyword>